<protein>
    <recommendedName>
        <fullName evidence="6">G-protein coupled receptors family 1 profile domain-containing protein</fullName>
    </recommendedName>
</protein>
<dbReference type="EMBL" id="BTSX01000004">
    <property type="protein sequence ID" value="GMS91985.1"/>
    <property type="molecule type" value="Genomic_DNA"/>
</dbReference>
<evidence type="ECO:0000313" key="7">
    <source>
        <dbReference type="EMBL" id="GMS91985.1"/>
    </source>
</evidence>
<dbReference type="PROSITE" id="PS50262">
    <property type="entry name" value="G_PROTEIN_RECEP_F1_2"/>
    <property type="match status" value="1"/>
</dbReference>
<keyword evidence="8" id="KW-1185">Reference proteome</keyword>
<evidence type="ECO:0000256" key="5">
    <source>
        <dbReference type="SAM" id="Phobius"/>
    </source>
</evidence>
<feature type="transmembrane region" description="Helical" evidence="5">
    <location>
        <begin position="129"/>
        <end position="145"/>
    </location>
</feature>
<accession>A0AAV5T8S9</accession>
<proteinExistence type="predicted"/>
<evidence type="ECO:0000259" key="6">
    <source>
        <dbReference type="PROSITE" id="PS50262"/>
    </source>
</evidence>
<dbReference type="GO" id="GO:0016020">
    <property type="term" value="C:membrane"/>
    <property type="evidence" value="ECO:0007669"/>
    <property type="project" value="UniProtKB-SubCell"/>
</dbReference>
<dbReference type="PANTHER" id="PTHR23017">
    <property type="entry name" value="SERPENTINE RECEPTOR, CLASS X"/>
    <property type="match status" value="1"/>
</dbReference>
<evidence type="ECO:0000313" key="8">
    <source>
        <dbReference type="Proteomes" id="UP001432027"/>
    </source>
</evidence>
<evidence type="ECO:0000256" key="2">
    <source>
        <dbReference type="ARBA" id="ARBA00022692"/>
    </source>
</evidence>
<comment type="caution">
    <text evidence="7">The sequence shown here is derived from an EMBL/GenBank/DDBJ whole genome shotgun (WGS) entry which is preliminary data.</text>
</comment>
<dbReference type="AlphaFoldDB" id="A0AAV5T8S9"/>
<sequence>MGDFDMSRDYKLAGAILFPMALIGFTCNVCVVVFLRSMPSLNNSFGSLTFAQALVDSAHQLLLAGYLAPTIYFRNEAMYAVSDQFGYATLLAYQLCCFSHVSISINRFVNIYAPFVYSTLFSKSSTRKLIVVYWILGFTIMTYMFKIGKFSVKIRT</sequence>
<feature type="domain" description="G-protein coupled receptors family 1 profile" evidence="6">
    <location>
        <begin position="27"/>
        <end position="156"/>
    </location>
</feature>
<evidence type="ECO:0000256" key="4">
    <source>
        <dbReference type="ARBA" id="ARBA00023136"/>
    </source>
</evidence>
<evidence type="ECO:0000256" key="3">
    <source>
        <dbReference type="ARBA" id="ARBA00022989"/>
    </source>
</evidence>
<dbReference type="PANTHER" id="PTHR23017:SF44">
    <property type="entry name" value="G-PROTEIN COUPLED RECEPTORS FAMILY 1 PROFILE DOMAIN-CONTAINING PROTEIN"/>
    <property type="match status" value="1"/>
</dbReference>
<gene>
    <name evidence="7" type="ORF">PENTCL1PPCAC_14160</name>
</gene>
<keyword evidence="3 5" id="KW-1133">Transmembrane helix</keyword>
<dbReference type="InterPro" id="IPR019430">
    <property type="entry name" value="7TM_GPCR_serpentine_rcpt_Srx"/>
</dbReference>
<keyword evidence="4 5" id="KW-0472">Membrane</keyword>
<reference evidence="7" key="1">
    <citation type="submission" date="2023-10" db="EMBL/GenBank/DDBJ databases">
        <title>Genome assembly of Pristionchus species.</title>
        <authorList>
            <person name="Yoshida K."/>
            <person name="Sommer R.J."/>
        </authorList>
    </citation>
    <scope>NUCLEOTIDE SEQUENCE</scope>
    <source>
        <strain evidence="7">RS0144</strain>
    </source>
</reference>
<feature type="transmembrane region" description="Helical" evidence="5">
    <location>
        <begin position="12"/>
        <end position="35"/>
    </location>
</feature>
<keyword evidence="2 5" id="KW-0812">Transmembrane</keyword>
<name>A0AAV5T8S9_9BILA</name>
<dbReference type="Gene3D" id="1.20.1070.10">
    <property type="entry name" value="Rhodopsin 7-helix transmembrane proteins"/>
    <property type="match status" value="1"/>
</dbReference>
<dbReference type="Pfam" id="PF10328">
    <property type="entry name" value="7TM_GPCR_Srx"/>
    <property type="match status" value="1"/>
</dbReference>
<organism evidence="7 8">
    <name type="scientific">Pristionchus entomophagus</name>
    <dbReference type="NCBI Taxonomy" id="358040"/>
    <lineage>
        <taxon>Eukaryota</taxon>
        <taxon>Metazoa</taxon>
        <taxon>Ecdysozoa</taxon>
        <taxon>Nematoda</taxon>
        <taxon>Chromadorea</taxon>
        <taxon>Rhabditida</taxon>
        <taxon>Rhabditina</taxon>
        <taxon>Diplogasteromorpha</taxon>
        <taxon>Diplogasteroidea</taxon>
        <taxon>Neodiplogasteridae</taxon>
        <taxon>Pristionchus</taxon>
    </lineage>
</organism>
<dbReference type="Proteomes" id="UP001432027">
    <property type="component" value="Unassembled WGS sequence"/>
</dbReference>
<feature type="non-terminal residue" evidence="7">
    <location>
        <position position="156"/>
    </location>
</feature>
<comment type="subcellular location">
    <subcellularLocation>
        <location evidence="1">Membrane</location>
    </subcellularLocation>
</comment>
<dbReference type="SUPFAM" id="SSF81321">
    <property type="entry name" value="Family A G protein-coupled receptor-like"/>
    <property type="match status" value="1"/>
</dbReference>
<evidence type="ECO:0000256" key="1">
    <source>
        <dbReference type="ARBA" id="ARBA00004370"/>
    </source>
</evidence>
<dbReference type="CDD" id="cd00637">
    <property type="entry name" value="7tm_classA_rhodopsin-like"/>
    <property type="match status" value="1"/>
</dbReference>
<dbReference type="InterPro" id="IPR017452">
    <property type="entry name" value="GPCR_Rhodpsn_7TM"/>
</dbReference>